<reference evidence="3" key="1">
    <citation type="submission" date="2016-09" db="EMBL/GenBank/DDBJ databases">
        <authorList>
            <person name="Gulvik C.A."/>
        </authorList>
    </citation>
    <scope>NUCLEOTIDE SEQUENCE [LARGE SCALE GENOMIC DNA]</scope>
    <source>
        <strain evidence="3">DSM 23328</strain>
    </source>
</reference>
<keyword evidence="3" id="KW-1185">Reference proteome</keyword>
<dbReference type="PROSITE" id="PS51257">
    <property type="entry name" value="PROKAR_LIPOPROTEIN"/>
    <property type="match status" value="1"/>
</dbReference>
<dbReference type="EMBL" id="MIJZ01000013">
    <property type="protein sequence ID" value="OEG11329.1"/>
    <property type="molecule type" value="Genomic_DNA"/>
</dbReference>
<dbReference type="RefSeq" id="WP_069646101.1">
    <property type="nucleotide sequence ID" value="NZ_MIJZ01000013.1"/>
</dbReference>
<evidence type="ECO:0000259" key="1">
    <source>
        <dbReference type="Pfam" id="PF07691"/>
    </source>
</evidence>
<feature type="domain" description="PA14" evidence="1">
    <location>
        <begin position="47"/>
        <end position="128"/>
    </location>
</feature>
<name>A0A1E5GF69_9ENTE</name>
<dbReference type="SUPFAM" id="SSF56988">
    <property type="entry name" value="Anthrax protective antigen"/>
    <property type="match status" value="2"/>
</dbReference>
<accession>A0A1E5GF69</accession>
<comment type="caution">
    <text evidence="2">The sequence shown here is derived from an EMBL/GenBank/DDBJ whole genome shotgun (WGS) entry which is preliminary data.</text>
</comment>
<dbReference type="Pfam" id="PF07691">
    <property type="entry name" value="PA14"/>
    <property type="match status" value="1"/>
</dbReference>
<gene>
    <name evidence="2" type="ORF">BCR21_08495</name>
</gene>
<dbReference type="AlphaFoldDB" id="A0A1E5GF69"/>
<dbReference type="STRING" id="903984.BCR21_08495"/>
<dbReference type="InterPro" id="IPR011658">
    <property type="entry name" value="PA14_dom"/>
</dbReference>
<sequence length="354" mass="39472">MILNMKKRISLIGCILIACFTVTIVNSSIALAEEENPLSRADAKLVHGVYTEYFKREGINYIPVASQYENKNLDYSCNTNREPYPGIKPSNGFRVSETAYMKVSGTGTYMFSTSSSGNVQVYINDVLVQPTYPYVSLQDGQIVKIKVISSFPTSASSNAGQYRTDLYWKSPANGLNSPVQRIPQELLYTTPDLLGVDVVVPDKLVHGVFTEYEKRQGQTISFIPVASQFEDSTLDFSCQYNEQPYPGIDPASGFQVKKTAYIKLTDTGNYRFASSGSIIPQVYINDVLVQETYPMYLQAGQIIKVKVVAPFYGPSQVSPTRYSYDLRWSTPSSPVPYKLIPQELLYTTPDLNGV</sequence>
<dbReference type="Proteomes" id="UP000094068">
    <property type="component" value="Unassembled WGS sequence"/>
</dbReference>
<dbReference type="Gene3D" id="3.90.182.10">
    <property type="entry name" value="Toxin - Anthrax Protective Antigen,domain 1"/>
    <property type="match status" value="1"/>
</dbReference>
<evidence type="ECO:0000313" key="2">
    <source>
        <dbReference type="EMBL" id="OEG11329.1"/>
    </source>
</evidence>
<organism evidence="2 3">
    <name type="scientific">Enterococcus ureasiticus</name>
    <dbReference type="NCBI Taxonomy" id="903984"/>
    <lineage>
        <taxon>Bacteria</taxon>
        <taxon>Bacillati</taxon>
        <taxon>Bacillota</taxon>
        <taxon>Bacilli</taxon>
        <taxon>Lactobacillales</taxon>
        <taxon>Enterococcaceae</taxon>
        <taxon>Enterococcus</taxon>
    </lineage>
</organism>
<proteinExistence type="predicted"/>
<protein>
    <recommendedName>
        <fullName evidence="1">PA14 domain-containing protein</fullName>
    </recommendedName>
</protein>
<evidence type="ECO:0000313" key="3">
    <source>
        <dbReference type="Proteomes" id="UP000094068"/>
    </source>
</evidence>
<dbReference type="OrthoDB" id="2179150at2"/>